<dbReference type="InterPro" id="IPR007512">
    <property type="entry name" value="Mic10"/>
</dbReference>
<dbReference type="OrthoDB" id="1916310at2759"/>
<dbReference type="PANTHER" id="PTHR21304">
    <property type="entry name" value="MICOS COMPLEX SUBUNIT MIC10"/>
    <property type="match status" value="1"/>
</dbReference>
<keyword evidence="5 9" id="KW-0999">Mitochondrion inner membrane</keyword>
<evidence type="ECO:0000256" key="7">
    <source>
        <dbReference type="ARBA" id="ARBA00023128"/>
    </source>
</evidence>
<name>A0A6H5HNZ3_9HEMI</name>
<reference evidence="10 11" key="1">
    <citation type="submission" date="2020-02" db="EMBL/GenBank/DDBJ databases">
        <authorList>
            <person name="Ferguson B K."/>
        </authorList>
    </citation>
    <scope>NUCLEOTIDE SEQUENCE [LARGE SCALE GENOMIC DNA]</scope>
</reference>
<dbReference type="EMBL" id="CADCXU010032182">
    <property type="protein sequence ID" value="CAB0018023.1"/>
    <property type="molecule type" value="Genomic_DNA"/>
</dbReference>
<gene>
    <name evidence="10" type="ORF">NTEN_LOCUS21932</name>
</gene>
<dbReference type="GO" id="GO:0061617">
    <property type="term" value="C:MICOS complex"/>
    <property type="evidence" value="ECO:0007669"/>
    <property type="project" value="UniProtKB-UniRule"/>
</dbReference>
<evidence type="ECO:0000313" key="10">
    <source>
        <dbReference type="EMBL" id="CAB0018023.1"/>
    </source>
</evidence>
<evidence type="ECO:0000256" key="6">
    <source>
        <dbReference type="ARBA" id="ARBA00022989"/>
    </source>
</evidence>
<comment type="subunit">
    <text evidence="9">Component of the mitochondrial contact site and cristae organizing system (MICOS) complex.</text>
</comment>
<evidence type="ECO:0000256" key="1">
    <source>
        <dbReference type="ARBA" id="ARBA00002689"/>
    </source>
</evidence>
<evidence type="ECO:0000256" key="5">
    <source>
        <dbReference type="ARBA" id="ARBA00022792"/>
    </source>
</evidence>
<dbReference type="PANTHER" id="PTHR21304:SF0">
    <property type="entry name" value="MICOS COMPLEX SUBUNIT MIC10"/>
    <property type="match status" value="1"/>
</dbReference>
<evidence type="ECO:0000313" key="11">
    <source>
        <dbReference type="Proteomes" id="UP000479000"/>
    </source>
</evidence>
<keyword evidence="8" id="KW-0472">Membrane</keyword>
<accession>A0A6H5HNZ3</accession>
<comment type="subcellular location">
    <subcellularLocation>
        <location evidence="2 9">Mitochondrion inner membrane</location>
        <topology evidence="2 9">Single-pass membrane protein</topology>
    </subcellularLocation>
</comment>
<dbReference type="AlphaFoldDB" id="A0A6H5HNZ3"/>
<keyword evidence="7 9" id="KW-0496">Mitochondrion</keyword>
<evidence type="ECO:0000256" key="4">
    <source>
        <dbReference type="ARBA" id="ARBA00022692"/>
    </source>
</evidence>
<keyword evidence="6" id="KW-1133">Transmembrane helix</keyword>
<dbReference type="Pfam" id="PF04418">
    <property type="entry name" value="DUF543"/>
    <property type="match status" value="1"/>
</dbReference>
<keyword evidence="11" id="KW-1185">Reference proteome</keyword>
<evidence type="ECO:0000256" key="9">
    <source>
        <dbReference type="RuleBase" id="RU363011"/>
    </source>
</evidence>
<comment type="similarity">
    <text evidence="3 9">Belongs to the MICOS complex subunit Mic10 family.</text>
</comment>
<comment type="function">
    <text evidence="1 9">Component of the MICOS complex, a large protein complex of the mitochondrial inner membrane that plays crucial roles in the maintenance of crista junctions, inner membrane architecture, and formation of contact sites to the outer membrane.</text>
</comment>
<dbReference type="Proteomes" id="UP000479000">
    <property type="component" value="Unassembled WGS sequence"/>
</dbReference>
<evidence type="ECO:0000256" key="3">
    <source>
        <dbReference type="ARBA" id="ARBA00006792"/>
    </source>
</evidence>
<protein>
    <recommendedName>
        <fullName evidence="9">MICOS complex subunit MIC10</fullName>
    </recommendedName>
</protein>
<keyword evidence="4" id="KW-0812">Transmembrane</keyword>
<sequence>MAIPIKEDELGKRWDRCIADGLLKVGRSWPIITGTGFGLGLAYGNCERQLRDVLTPSTSSVSQDSIIIC</sequence>
<evidence type="ECO:0000256" key="8">
    <source>
        <dbReference type="ARBA" id="ARBA00023136"/>
    </source>
</evidence>
<organism evidence="10 11">
    <name type="scientific">Nesidiocoris tenuis</name>
    <dbReference type="NCBI Taxonomy" id="355587"/>
    <lineage>
        <taxon>Eukaryota</taxon>
        <taxon>Metazoa</taxon>
        <taxon>Ecdysozoa</taxon>
        <taxon>Arthropoda</taxon>
        <taxon>Hexapoda</taxon>
        <taxon>Insecta</taxon>
        <taxon>Pterygota</taxon>
        <taxon>Neoptera</taxon>
        <taxon>Paraneoptera</taxon>
        <taxon>Hemiptera</taxon>
        <taxon>Heteroptera</taxon>
        <taxon>Panheteroptera</taxon>
        <taxon>Cimicomorpha</taxon>
        <taxon>Miridae</taxon>
        <taxon>Dicyphina</taxon>
        <taxon>Nesidiocoris</taxon>
    </lineage>
</organism>
<evidence type="ECO:0000256" key="2">
    <source>
        <dbReference type="ARBA" id="ARBA00004434"/>
    </source>
</evidence>
<proteinExistence type="inferred from homology"/>